<evidence type="ECO:0000256" key="7">
    <source>
        <dbReference type="ARBA" id="ARBA00022989"/>
    </source>
</evidence>
<dbReference type="CDD" id="cd08376">
    <property type="entry name" value="C2B_MCTP_PRT"/>
    <property type="match status" value="1"/>
</dbReference>
<dbReference type="PANTHER" id="PTHR45911:SF4">
    <property type="entry name" value="MULTIPLE C2 AND TRANSMEMBRANE DOMAIN-CONTAINING PROTEIN"/>
    <property type="match status" value="1"/>
</dbReference>
<keyword evidence="5" id="KW-0677">Repeat</keyword>
<dbReference type="InterPro" id="IPR000008">
    <property type="entry name" value="C2_dom"/>
</dbReference>
<feature type="domain" description="C2" evidence="11">
    <location>
        <begin position="62"/>
        <end position="198"/>
    </location>
</feature>
<feature type="compositionally biased region" description="Basic and acidic residues" evidence="9">
    <location>
        <begin position="656"/>
        <end position="666"/>
    </location>
</feature>
<dbReference type="GO" id="GO:0016020">
    <property type="term" value="C:membrane"/>
    <property type="evidence" value="ECO:0007669"/>
    <property type="project" value="UniProtKB-SubCell"/>
</dbReference>
<feature type="transmembrane region" description="Helical" evidence="10">
    <location>
        <begin position="597"/>
        <end position="619"/>
    </location>
</feature>
<dbReference type="KEGG" id="aten:116295532"/>
<name>A0A6P8HV89_ACTTE</name>
<dbReference type="RefSeq" id="XP_031559233.1">
    <property type="nucleotide sequence ID" value="XM_031703373.1"/>
</dbReference>
<evidence type="ECO:0000256" key="5">
    <source>
        <dbReference type="ARBA" id="ARBA00022737"/>
    </source>
</evidence>
<evidence type="ECO:0000256" key="6">
    <source>
        <dbReference type="ARBA" id="ARBA00022837"/>
    </source>
</evidence>
<protein>
    <submittedName>
        <fullName evidence="13">Multiple C2 and transmembrane domain-containing protein 1-like isoform X1</fullName>
    </submittedName>
</protein>
<dbReference type="InterPro" id="IPR013583">
    <property type="entry name" value="MCTP_C"/>
</dbReference>
<dbReference type="CDD" id="cd08377">
    <property type="entry name" value="C2C_MCTP_PRT"/>
    <property type="match status" value="1"/>
</dbReference>
<keyword evidence="4" id="KW-0479">Metal-binding</keyword>
<reference evidence="13" key="1">
    <citation type="submission" date="2025-08" db="UniProtKB">
        <authorList>
            <consortium name="RefSeq"/>
        </authorList>
    </citation>
    <scope>IDENTIFICATION</scope>
    <source>
        <tissue evidence="13">Tentacle</tissue>
    </source>
</reference>
<feature type="region of interest" description="Disordered" evidence="9">
    <location>
        <begin position="1"/>
        <end position="51"/>
    </location>
</feature>
<organism evidence="12 13">
    <name type="scientific">Actinia tenebrosa</name>
    <name type="common">Australian red waratah sea anemone</name>
    <dbReference type="NCBI Taxonomy" id="6105"/>
    <lineage>
        <taxon>Eukaryota</taxon>
        <taxon>Metazoa</taxon>
        <taxon>Cnidaria</taxon>
        <taxon>Anthozoa</taxon>
        <taxon>Hexacorallia</taxon>
        <taxon>Actiniaria</taxon>
        <taxon>Actiniidae</taxon>
        <taxon>Actinia</taxon>
    </lineage>
</organism>
<dbReference type="FunFam" id="2.60.40.150:FF:000019">
    <property type="entry name" value="Multiple C2 and transmembrane domain-containing protein 2 isoform 1"/>
    <property type="match status" value="1"/>
</dbReference>
<dbReference type="AlphaFoldDB" id="A0A6P8HV89"/>
<feature type="compositionally biased region" description="Acidic residues" evidence="9">
    <location>
        <begin position="636"/>
        <end position="655"/>
    </location>
</feature>
<evidence type="ECO:0000256" key="4">
    <source>
        <dbReference type="ARBA" id="ARBA00022723"/>
    </source>
</evidence>
<keyword evidence="12" id="KW-1185">Reference proteome</keyword>
<dbReference type="FunFam" id="2.60.40.150:FF:000050">
    <property type="entry name" value="Multiple C2 and transmembrane domain containing 1"/>
    <property type="match status" value="1"/>
</dbReference>
<dbReference type="FunCoup" id="A0A6P8HV89">
    <property type="interactions" value="1586"/>
</dbReference>
<evidence type="ECO:0000256" key="1">
    <source>
        <dbReference type="ARBA" id="ARBA00004141"/>
    </source>
</evidence>
<dbReference type="FunFam" id="2.60.40.150:FF:000256">
    <property type="entry name" value="Predicted protein"/>
    <property type="match status" value="1"/>
</dbReference>
<gene>
    <name evidence="13" type="primary">LOC116295532</name>
</gene>
<dbReference type="PRINTS" id="PR00360">
    <property type="entry name" value="C2DOMAIN"/>
</dbReference>
<evidence type="ECO:0000256" key="10">
    <source>
        <dbReference type="SAM" id="Phobius"/>
    </source>
</evidence>
<keyword evidence="7 10" id="KW-1133">Transmembrane helix</keyword>
<dbReference type="Proteomes" id="UP000515163">
    <property type="component" value="Unplaced"/>
</dbReference>
<evidence type="ECO:0000256" key="3">
    <source>
        <dbReference type="ARBA" id="ARBA00022692"/>
    </source>
</evidence>
<dbReference type="GO" id="GO:0005509">
    <property type="term" value="F:calcium ion binding"/>
    <property type="evidence" value="ECO:0007669"/>
    <property type="project" value="TreeGrafter"/>
</dbReference>
<dbReference type="PANTHER" id="PTHR45911">
    <property type="entry name" value="C2 DOMAIN-CONTAINING PROTEIN"/>
    <property type="match status" value="1"/>
</dbReference>
<dbReference type="GeneID" id="116295532"/>
<feature type="domain" description="C2" evidence="11">
    <location>
        <begin position="391"/>
        <end position="509"/>
    </location>
</feature>
<sequence>MSDEEVRDVDSSSGKKRFFSLKRKKGGRGAKGTSAEPGALQSTSQPASEAGSVVECTATDVSPGSTAGEVAKAGKCAFFALDVELKEGKDLAARDKTDTYHVEFEDDGVYLKNIQRSGTSDPYVKFKADGRQIYKSRTISKNLNPQWNEKFCVPIEDITTPMVLKVFDFDRVGNDDPMGRAVVDLSNLEVEKPTEMELDLEGEDGENLGKVLAIFTVSPKNVEDRQEIVRRASNRKPAPGAKGDAKGVPTQLWDGIVSIILVEGKKMIPMDDSGLSDPYCKFRLGNERYKSKACKETLNPYWAEQFDLKFYPDTPMVLELTVYDRDIRKDEFMGRCQIDLNKLAREKSHKIEAELEDGAGIIVMHLAITGLDAPGCESDLSVHKDDPARRKAIAQRFGLKNTPKKIKEIGWLQVKLHRAVGLTSADLGGASDPFAVIEVNNKRLVTNTIYKTLNPAWNKIYEMEISDPHDALDITVFDEDKRGAPEFLGRVVIPLLQITAGEKRLYQLKNKTLEGRAKGHLILTLDFIYNPIRGAVRTINPREPKVLYEPPKFKRQLLQRNIDRTNKLVASLVSAGAFVGSLFTWQYKFRSAFGFMIYIMLCLNFDFYIIPLTLLLSFLKQYVVCMLLTDRNVNPEDQEGAPQDDDDDMDDDDDAEPKGKKGEKGKSFKDKLNAITSICSTVQNALDEVASNGERLKNTFNWSVPFCSYLACAAFTIGTVVLYLVPLKFLLLAWGINKFTKKIRKPNAVDNNELADFLSRIPSDVQLKEIKLLKTDPALRLKRIDG</sequence>
<comment type="subcellular location">
    <subcellularLocation>
        <location evidence="1">Membrane</location>
        <topology evidence="1">Multi-pass membrane protein</topology>
    </subcellularLocation>
</comment>
<feature type="domain" description="C2" evidence="11">
    <location>
        <begin position="237"/>
        <end position="355"/>
    </location>
</feature>
<feature type="region of interest" description="Disordered" evidence="9">
    <location>
        <begin position="635"/>
        <end position="666"/>
    </location>
</feature>
<evidence type="ECO:0000259" key="11">
    <source>
        <dbReference type="PROSITE" id="PS50004"/>
    </source>
</evidence>
<dbReference type="CDD" id="cd04042">
    <property type="entry name" value="C2A_MCTP_PRT"/>
    <property type="match status" value="1"/>
</dbReference>
<evidence type="ECO:0000313" key="13">
    <source>
        <dbReference type="RefSeq" id="XP_031559233.1"/>
    </source>
</evidence>
<evidence type="ECO:0000256" key="8">
    <source>
        <dbReference type="ARBA" id="ARBA00023136"/>
    </source>
</evidence>
<keyword evidence="3 10" id="KW-0812">Transmembrane</keyword>
<dbReference type="Gene3D" id="2.60.40.150">
    <property type="entry name" value="C2 domain"/>
    <property type="match status" value="3"/>
</dbReference>
<evidence type="ECO:0000256" key="9">
    <source>
        <dbReference type="SAM" id="MobiDB-lite"/>
    </source>
</evidence>
<evidence type="ECO:0000313" key="12">
    <source>
        <dbReference type="Proteomes" id="UP000515163"/>
    </source>
</evidence>
<dbReference type="InterPro" id="IPR035892">
    <property type="entry name" value="C2_domain_sf"/>
</dbReference>
<dbReference type="OrthoDB" id="5973539at2759"/>
<proteinExistence type="inferred from homology"/>
<dbReference type="PROSITE" id="PS50004">
    <property type="entry name" value="C2"/>
    <property type="match status" value="3"/>
</dbReference>
<accession>A0A6P8HV89</accession>
<comment type="similarity">
    <text evidence="2">Belongs to the MCTP family.</text>
</comment>
<evidence type="ECO:0000256" key="2">
    <source>
        <dbReference type="ARBA" id="ARBA00007923"/>
    </source>
</evidence>
<dbReference type="SMART" id="SM00239">
    <property type="entry name" value="C2"/>
    <property type="match status" value="3"/>
</dbReference>
<dbReference type="Pfam" id="PF00168">
    <property type="entry name" value="C2"/>
    <property type="match status" value="3"/>
</dbReference>
<feature type="compositionally biased region" description="Basic residues" evidence="9">
    <location>
        <begin position="14"/>
        <end position="28"/>
    </location>
</feature>
<dbReference type="InParanoid" id="A0A6P8HV89"/>
<dbReference type="Pfam" id="PF08372">
    <property type="entry name" value="PRT_C"/>
    <property type="match status" value="1"/>
</dbReference>
<keyword evidence="6" id="KW-0106">Calcium</keyword>
<feature type="transmembrane region" description="Helical" evidence="10">
    <location>
        <begin position="568"/>
        <end position="585"/>
    </location>
</feature>
<dbReference type="SUPFAM" id="SSF49562">
    <property type="entry name" value="C2 domain (Calcium/lipid-binding domain, CaLB)"/>
    <property type="match status" value="3"/>
</dbReference>
<feature type="transmembrane region" description="Helical" evidence="10">
    <location>
        <begin position="708"/>
        <end position="736"/>
    </location>
</feature>
<keyword evidence="8 10" id="KW-0472">Membrane</keyword>